<sequence length="492" mass="52545">MQLTPSKMLSTAFVLASLLASARSATVSSTPAQTFLGVGGSGAWWPHDLYQFPPAARANLSNLLFSPSGLGLSSYRYNVGGGGVGVGNPGRAPETTYVSPGVYNFSADPQGVLFMQDAASFGVPITFFVNSAPSPFTTNGASCGGWFVNGTGIEYGKYLADVIAYWHGQGVPVKYISPMNEPDNSFGDPGSCGQEGMEVDANQRAEVINGLWAGLQSVGLEKTVGILADELSSLSRAMNEYPIWLPEVVDKATLVHHTYDFPSDASYSKLVADVAALAPGKKSWMSEVCCSLGLSNGTGKGWSGGYDPTIQNALMFSGMVFQSFVFAGEPHYDFWTLVSGGMGCQPLNNATCVNTPNPDGWTDGIIYYDADFANNGNYDLYLSKHYWTYKHFGNFVKPGTVRHPLVGPDVQEYMMAVASEKTYSLLLMNPNSTDSALDVTFHGHVCPLSAVRTSATEDFAAIAPGAKSSPSVYTLPLKAESLTTYVFKRGHC</sequence>
<evidence type="ECO:0000259" key="2">
    <source>
        <dbReference type="Pfam" id="PF14587"/>
    </source>
</evidence>
<name>A0AAD2Q350_9AGAR</name>
<comment type="caution">
    <text evidence="3">The sequence shown here is derived from an EMBL/GenBank/DDBJ whole genome shotgun (WGS) entry which is preliminary data.</text>
</comment>
<dbReference type="Gene3D" id="3.20.20.80">
    <property type="entry name" value="Glycosidases"/>
    <property type="match status" value="1"/>
</dbReference>
<dbReference type="EMBL" id="CAVNYO010000169">
    <property type="protein sequence ID" value="CAK5270881.1"/>
    <property type="molecule type" value="Genomic_DNA"/>
</dbReference>
<dbReference type="SUPFAM" id="SSF51445">
    <property type="entry name" value="(Trans)glycosidases"/>
    <property type="match status" value="1"/>
</dbReference>
<dbReference type="InterPro" id="IPR039743">
    <property type="entry name" value="6GAL/EXGAL"/>
</dbReference>
<keyword evidence="4" id="KW-1185">Reference proteome</keyword>
<dbReference type="Pfam" id="PF14587">
    <property type="entry name" value="Glyco_hydr_30_2"/>
    <property type="match status" value="1"/>
</dbReference>
<protein>
    <recommendedName>
        <fullName evidence="2">Endo-beta-1,6-galactanase-like domain-containing protein</fullName>
    </recommendedName>
</protein>
<feature type="signal peptide" evidence="1">
    <location>
        <begin position="1"/>
        <end position="24"/>
    </location>
</feature>
<feature type="chain" id="PRO_5041943079" description="Endo-beta-1,6-galactanase-like domain-containing protein" evidence="1">
    <location>
        <begin position="25"/>
        <end position="492"/>
    </location>
</feature>
<evidence type="ECO:0000313" key="4">
    <source>
        <dbReference type="Proteomes" id="UP001295794"/>
    </source>
</evidence>
<dbReference type="PANTHER" id="PTHR42767:SF1">
    <property type="entry name" value="ENDO-BETA-1,6-GALACTANASE-LIKE DOMAIN-CONTAINING PROTEIN"/>
    <property type="match status" value="1"/>
</dbReference>
<dbReference type="AlphaFoldDB" id="A0AAD2Q350"/>
<accession>A0AAD2Q350</accession>
<dbReference type="Proteomes" id="UP001295794">
    <property type="component" value="Unassembled WGS sequence"/>
</dbReference>
<keyword evidence="1" id="KW-0732">Signal</keyword>
<evidence type="ECO:0000256" key="1">
    <source>
        <dbReference type="SAM" id="SignalP"/>
    </source>
</evidence>
<dbReference type="PANTHER" id="PTHR42767">
    <property type="entry name" value="ENDO-BETA-1,6-GALACTANASE"/>
    <property type="match status" value="1"/>
</dbReference>
<dbReference type="GO" id="GO:0004553">
    <property type="term" value="F:hydrolase activity, hydrolyzing O-glycosyl compounds"/>
    <property type="evidence" value="ECO:0007669"/>
    <property type="project" value="InterPro"/>
</dbReference>
<evidence type="ECO:0000313" key="3">
    <source>
        <dbReference type="EMBL" id="CAK5270881.1"/>
    </source>
</evidence>
<feature type="domain" description="Endo-beta-1,6-galactanase-like" evidence="2">
    <location>
        <begin position="33"/>
        <end position="226"/>
    </location>
</feature>
<gene>
    <name evidence="3" type="ORF">MYCIT1_LOCUS15648</name>
</gene>
<reference evidence="3" key="1">
    <citation type="submission" date="2023-11" db="EMBL/GenBank/DDBJ databases">
        <authorList>
            <person name="De Vega J J."/>
            <person name="De Vega J J."/>
        </authorList>
    </citation>
    <scope>NUCLEOTIDE SEQUENCE</scope>
</reference>
<organism evidence="3 4">
    <name type="scientific">Mycena citricolor</name>
    <dbReference type="NCBI Taxonomy" id="2018698"/>
    <lineage>
        <taxon>Eukaryota</taxon>
        <taxon>Fungi</taxon>
        <taxon>Dikarya</taxon>
        <taxon>Basidiomycota</taxon>
        <taxon>Agaricomycotina</taxon>
        <taxon>Agaricomycetes</taxon>
        <taxon>Agaricomycetidae</taxon>
        <taxon>Agaricales</taxon>
        <taxon>Marasmiineae</taxon>
        <taxon>Mycenaceae</taxon>
        <taxon>Mycena</taxon>
    </lineage>
</organism>
<dbReference type="InterPro" id="IPR039514">
    <property type="entry name" value="6GAL-like"/>
</dbReference>
<proteinExistence type="predicted"/>
<dbReference type="InterPro" id="IPR017853">
    <property type="entry name" value="GH"/>
</dbReference>